<evidence type="ECO:0000313" key="3">
    <source>
        <dbReference type="EMBL" id="GEU44458.1"/>
    </source>
</evidence>
<feature type="compositionally biased region" description="Pro residues" evidence="1">
    <location>
        <begin position="397"/>
        <end position="418"/>
    </location>
</feature>
<dbReference type="PANTHER" id="PTHR24559">
    <property type="entry name" value="TRANSPOSON TY3-I GAG-POL POLYPROTEIN"/>
    <property type="match status" value="1"/>
</dbReference>
<proteinExistence type="predicted"/>
<feature type="region of interest" description="Disordered" evidence="1">
    <location>
        <begin position="379"/>
        <end position="434"/>
    </location>
</feature>
<dbReference type="AlphaFoldDB" id="A0A6L2K4Y1"/>
<dbReference type="InterPro" id="IPR000477">
    <property type="entry name" value="RT_dom"/>
</dbReference>
<feature type="compositionally biased region" description="Low complexity" evidence="1">
    <location>
        <begin position="182"/>
        <end position="191"/>
    </location>
</feature>
<evidence type="ECO:0000256" key="1">
    <source>
        <dbReference type="SAM" id="MobiDB-lite"/>
    </source>
</evidence>
<protein>
    <submittedName>
        <fullName evidence="3">Putative reverse transcriptase domain-containing protein</fullName>
    </submittedName>
</protein>
<sequence length="434" mass="48994">MVLFIKKKDGSFRMGIDHRELNKLTVKNHDPLPRIDDLFGQLLGFSVYSKIDLIYGYHQLRVREDDFLNTAFRTPYVGFDSWRLSVIGMLGCLCSSGIGFDRTSFLLSVRVRFGVDLSSHVDIEAGFIFRLDFGDSNFVRLEVMINRVNNEADITFTVAIAQAVADLLLTLTTRIADKIRQNENNGNNGNRRNARRINTEGSGNDGDAQPTDIHVWLRSVDCLPNEEIFAELARMGYAKPSTKLTFYKAFFLDQWKFLIQTILQCMSAKMIAWNEFSSSMASTVICLTIGRKFIFSKYIFDSLVRNVDNPSKFLMYPRFLQLMINAQIGNLSSHTTKYTSPALTQKVFANIKRIEKGFSRVDTPLFDGMLLPQQAHDVKDAVEDEDDVNEVSAEPILPSPTPTTPPPPPQQEHIPSPPQAETAQPSPPPQQQPS</sequence>
<organism evidence="3">
    <name type="scientific">Tanacetum cinerariifolium</name>
    <name type="common">Dalmatian daisy</name>
    <name type="synonym">Chrysanthemum cinerariifolium</name>
    <dbReference type="NCBI Taxonomy" id="118510"/>
    <lineage>
        <taxon>Eukaryota</taxon>
        <taxon>Viridiplantae</taxon>
        <taxon>Streptophyta</taxon>
        <taxon>Embryophyta</taxon>
        <taxon>Tracheophyta</taxon>
        <taxon>Spermatophyta</taxon>
        <taxon>Magnoliopsida</taxon>
        <taxon>eudicotyledons</taxon>
        <taxon>Gunneridae</taxon>
        <taxon>Pentapetalae</taxon>
        <taxon>asterids</taxon>
        <taxon>campanulids</taxon>
        <taxon>Asterales</taxon>
        <taxon>Asteraceae</taxon>
        <taxon>Asteroideae</taxon>
        <taxon>Anthemideae</taxon>
        <taxon>Anthemidinae</taxon>
        <taxon>Tanacetum</taxon>
    </lineage>
</organism>
<dbReference type="Gene3D" id="3.10.10.10">
    <property type="entry name" value="HIV Type 1 Reverse Transcriptase, subunit A, domain 1"/>
    <property type="match status" value="1"/>
</dbReference>
<evidence type="ECO:0000259" key="2">
    <source>
        <dbReference type="Pfam" id="PF00078"/>
    </source>
</evidence>
<dbReference type="InterPro" id="IPR043128">
    <property type="entry name" value="Rev_trsase/Diguanyl_cyclase"/>
</dbReference>
<dbReference type="Pfam" id="PF00078">
    <property type="entry name" value="RVT_1"/>
    <property type="match status" value="1"/>
</dbReference>
<dbReference type="EMBL" id="BKCJ010001848">
    <property type="protein sequence ID" value="GEU44458.1"/>
    <property type="molecule type" value="Genomic_DNA"/>
</dbReference>
<gene>
    <name evidence="3" type="ORF">Tci_016436</name>
</gene>
<feature type="domain" description="Reverse transcriptase" evidence="2">
    <location>
        <begin position="5"/>
        <end position="118"/>
    </location>
</feature>
<name>A0A6L2K4Y1_TANCI</name>
<dbReference type="PANTHER" id="PTHR24559:SF427">
    <property type="entry name" value="RNA-DIRECTED DNA POLYMERASE"/>
    <property type="match status" value="1"/>
</dbReference>
<accession>A0A6L2K4Y1</accession>
<dbReference type="SUPFAM" id="SSF56672">
    <property type="entry name" value="DNA/RNA polymerases"/>
    <property type="match status" value="1"/>
</dbReference>
<keyword evidence="3" id="KW-0548">Nucleotidyltransferase</keyword>
<reference evidence="3" key="1">
    <citation type="journal article" date="2019" name="Sci. Rep.">
        <title>Draft genome of Tanacetum cinerariifolium, the natural source of mosquito coil.</title>
        <authorList>
            <person name="Yamashiro T."/>
            <person name="Shiraishi A."/>
            <person name="Satake H."/>
            <person name="Nakayama K."/>
        </authorList>
    </citation>
    <scope>NUCLEOTIDE SEQUENCE</scope>
</reference>
<dbReference type="InterPro" id="IPR043502">
    <property type="entry name" value="DNA/RNA_pol_sf"/>
</dbReference>
<comment type="caution">
    <text evidence="3">The sequence shown here is derived from an EMBL/GenBank/DDBJ whole genome shotgun (WGS) entry which is preliminary data.</text>
</comment>
<dbReference type="InterPro" id="IPR053134">
    <property type="entry name" value="RNA-dir_DNA_polymerase"/>
</dbReference>
<keyword evidence="3" id="KW-0695">RNA-directed DNA polymerase</keyword>
<dbReference type="GO" id="GO:0003964">
    <property type="term" value="F:RNA-directed DNA polymerase activity"/>
    <property type="evidence" value="ECO:0007669"/>
    <property type="project" value="UniProtKB-KW"/>
</dbReference>
<keyword evidence="3" id="KW-0808">Transferase</keyword>
<dbReference type="CDD" id="cd01647">
    <property type="entry name" value="RT_LTR"/>
    <property type="match status" value="1"/>
</dbReference>
<dbReference type="Gene3D" id="3.30.70.270">
    <property type="match status" value="1"/>
</dbReference>
<feature type="region of interest" description="Disordered" evidence="1">
    <location>
        <begin position="181"/>
        <end position="206"/>
    </location>
</feature>
<feature type="compositionally biased region" description="Pro residues" evidence="1">
    <location>
        <begin position="425"/>
        <end position="434"/>
    </location>
</feature>